<organism evidence="2 3">
    <name type="scientific">Rhizobium jaguaris</name>
    <dbReference type="NCBI Taxonomy" id="1312183"/>
    <lineage>
        <taxon>Bacteria</taxon>
        <taxon>Pseudomonadati</taxon>
        <taxon>Pseudomonadota</taxon>
        <taxon>Alphaproteobacteria</taxon>
        <taxon>Hyphomicrobiales</taxon>
        <taxon>Rhizobiaceae</taxon>
        <taxon>Rhizobium/Agrobacterium group</taxon>
        <taxon>Rhizobium</taxon>
    </lineage>
</organism>
<protein>
    <submittedName>
        <fullName evidence="2">Chromate resistance protein ChrB</fullName>
    </submittedName>
</protein>
<reference evidence="2 3" key="1">
    <citation type="submission" date="2018-10" db="EMBL/GenBank/DDBJ databases">
        <title>Rhizobium etli, R. leguminosarum and a new Rhizobium genospecies from Phaseolus dumosus.</title>
        <authorList>
            <person name="Ramirez-Puebla S.T."/>
            <person name="Rogel-Hernandez M.A."/>
            <person name="Guerrero G."/>
            <person name="Ormeno-Orrillo E."/>
            <person name="Martinez-Romero J.C."/>
            <person name="Negrete-Yankelevich S."/>
            <person name="Martinez-Romero E."/>
        </authorList>
    </citation>
    <scope>NUCLEOTIDE SEQUENCE [LARGE SCALE GENOMIC DNA]</scope>
    <source>
        <strain evidence="2 3">CCGE525</strain>
        <plasmid evidence="3">prccge525c</plasmid>
    </source>
</reference>
<feature type="domain" description="ChrB N-terminal" evidence="1">
    <location>
        <begin position="21"/>
        <end position="178"/>
    </location>
</feature>
<proteinExistence type="predicted"/>
<name>A0A387FTJ4_9HYPH</name>
<dbReference type="Pfam" id="PF20229">
    <property type="entry name" value="ChrB_N"/>
    <property type="match status" value="1"/>
</dbReference>
<gene>
    <name evidence="2" type="ORF">CCGE525_23990</name>
</gene>
<evidence type="ECO:0000259" key="1">
    <source>
        <dbReference type="Pfam" id="PF20229"/>
    </source>
</evidence>
<dbReference type="AlphaFoldDB" id="A0A387FTJ4"/>
<evidence type="ECO:0000313" key="2">
    <source>
        <dbReference type="EMBL" id="AYG61928.1"/>
    </source>
</evidence>
<dbReference type="KEGG" id="rjg:CCGE525_23990"/>
<dbReference type="EMBL" id="CP032695">
    <property type="protein sequence ID" value="AYG61928.1"/>
    <property type="molecule type" value="Genomic_DNA"/>
</dbReference>
<keyword evidence="3" id="KW-1185">Reference proteome</keyword>
<geneLocation type="plasmid" evidence="3">
    <name>prccge525c</name>
</geneLocation>
<dbReference type="InterPro" id="IPR046858">
    <property type="entry name" value="ChrB_N"/>
</dbReference>
<accession>A0A387FTJ4</accession>
<evidence type="ECO:0000313" key="3">
    <source>
        <dbReference type="Proteomes" id="UP000282195"/>
    </source>
</evidence>
<keyword evidence="2" id="KW-0614">Plasmid</keyword>
<dbReference type="OrthoDB" id="9784302at2"/>
<sequence>MTEVSWLLLTYKVPSDPATKRVALWRKIKGLGAVYLQNGVCMLPKTDEHVRRFKMLENDIVEMGGEAVILETVAIDPGQQEKVIVRFKADRDEHYHEFLERCSDFEKEIAKETAVGKFSYAELEENDADLKKLQDWLEKIGKLDFYGAPLAAEAQERLKACETLLDTFAKQVFEAHEETRSSASKPVEETD</sequence>
<dbReference type="RefSeq" id="WP_120706865.1">
    <property type="nucleotide sequence ID" value="NZ_CP032695.1"/>
</dbReference>
<dbReference type="Proteomes" id="UP000282195">
    <property type="component" value="Plasmid pRCCGE525c"/>
</dbReference>